<dbReference type="AlphaFoldDB" id="K4A3F6"/>
<feature type="domain" description="Disease resistance protein winged helix" evidence="9">
    <location>
        <begin position="424"/>
        <end position="491"/>
    </location>
</feature>
<sequence>MERAMVSVATGAMSSVLTKLAELLHEEYKLAKGVRNDIEFLRSELGVMNDLLYVMADIEELDALNKGWRDRVRELAYNVEDCIDLSVARFRRADGDASKGGKLKKIRVSLQIAHQIQELKARVIEESDRQKRYKLDGLIGSSSDASRNKVDLRMCALWEETKNLVGLDGPRDEIIRLLMPAEGEVPSQQVRTLSIVGCAGLGKTTLTNQVYQKIQGHFECKAFVSVSQNPHIKDILMKICSQVGATPSMADDELLLVNKLREYISVVDDIWHSDPWKIIGQALVRTSPGSIIIVTTRLKDVAESCCSSHGGHVYDMRPLDNNDSRRLFFKRIFDSEDKCRRELERASEDILEKCDGIPLAIISISSFLAVDVPQSADHWNKVKESISSPLPRNKAIETMHSVLSLSYFNLPHHQRTCLLYLTAFPEDCIIVSKLLISRWIAEGFVNAELGESLYEAGLRYFNDLINRSLIQPWHEVRGVVLSCRVHDVILNFLISKSVEENFLTLSDPSRLPTSLHSKVRRLSLKNNCQENVVSWIMSIKPYVRSLACFVLLQLRYLNIKGTGVGELPAGIGQVQNLETLDISLTEVEKLPSTIVQLEKLARLFVSPKVMIGSNTIPMDSSFPTLQSLRTFIISTISSLPIWMGLLVNLELLQLETKRFTPEDLRVLGGMPALETLILVGELYQILFMPGAMPNLKHLKIRLAFTTNSYSDLGIQHIASLTRVDVGINAWCDHREAVQDPEAKTQSLLDAHPNRPTLIFNTDFLDDRYSLKGLEK</sequence>
<feature type="domain" description="NB-ARC" evidence="7">
    <location>
        <begin position="188"/>
        <end position="337"/>
    </location>
</feature>
<dbReference type="PRINTS" id="PR00364">
    <property type="entry name" value="DISEASERSIST"/>
</dbReference>
<dbReference type="InterPro" id="IPR055414">
    <property type="entry name" value="LRR_R13L4/SHOC2-like"/>
</dbReference>
<dbReference type="eggNOG" id="KOG4658">
    <property type="taxonomic scope" value="Eukaryota"/>
</dbReference>
<dbReference type="Gramene" id="KQL23219">
    <property type="protein sequence ID" value="KQL23219"/>
    <property type="gene ID" value="SETIT_033409mg"/>
</dbReference>
<evidence type="ECO:0000259" key="9">
    <source>
        <dbReference type="Pfam" id="PF23559"/>
    </source>
</evidence>
<evidence type="ECO:0000256" key="3">
    <source>
        <dbReference type="ARBA" id="ARBA00022737"/>
    </source>
</evidence>
<evidence type="ECO:0000256" key="1">
    <source>
        <dbReference type="ARBA" id="ARBA00008894"/>
    </source>
</evidence>
<dbReference type="InterPro" id="IPR002182">
    <property type="entry name" value="NB-ARC"/>
</dbReference>
<dbReference type="CDD" id="cd14798">
    <property type="entry name" value="RX-CC_like"/>
    <property type="match status" value="1"/>
</dbReference>
<reference evidence="11" key="2">
    <citation type="submission" date="2015-07" db="EMBL/GenBank/DDBJ databases">
        <authorList>
            <person name="Noorani M."/>
        </authorList>
    </citation>
    <scope>NUCLEOTIDE SEQUENCE</scope>
    <source>
        <strain evidence="11">Yugu1</strain>
    </source>
</reference>
<keyword evidence="5" id="KW-0611">Plant defense</keyword>
<dbReference type="InterPro" id="IPR058922">
    <property type="entry name" value="WHD_DRP"/>
</dbReference>
<evidence type="ECO:0000256" key="2">
    <source>
        <dbReference type="ARBA" id="ARBA00022614"/>
    </source>
</evidence>
<dbReference type="OMA" id="ERTEYMW"/>
<dbReference type="EMBL" id="CM003529">
    <property type="protein sequence ID" value="RCV10326.1"/>
    <property type="molecule type" value="Genomic_DNA"/>
</dbReference>
<dbReference type="Proteomes" id="UP000004995">
    <property type="component" value="Unassembled WGS sequence"/>
</dbReference>
<evidence type="ECO:0000313" key="12">
    <source>
        <dbReference type="EnsemblPlants" id="KQL23219"/>
    </source>
</evidence>
<evidence type="ECO:0008006" key="14">
    <source>
        <dbReference type="Google" id="ProtNLM"/>
    </source>
</evidence>
<reference evidence="11 13" key="1">
    <citation type="journal article" date="2012" name="Nat. Biotechnol.">
        <title>Reference genome sequence of the model plant Setaria.</title>
        <authorList>
            <person name="Bennetzen J.L."/>
            <person name="Schmutz J."/>
            <person name="Wang H."/>
            <person name="Percifield R."/>
            <person name="Hawkins J."/>
            <person name="Pontaroli A.C."/>
            <person name="Estep M."/>
            <person name="Feng L."/>
            <person name="Vaughn J.N."/>
            <person name="Grimwood J."/>
            <person name="Jenkins J."/>
            <person name="Barry K."/>
            <person name="Lindquist E."/>
            <person name="Hellsten U."/>
            <person name="Deshpande S."/>
            <person name="Wang X."/>
            <person name="Wu X."/>
            <person name="Mitros T."/>
            <person name="Triplett J."/>
            <person name="Yang X."/>
            <person name="Ye C.Y."/>
            <person name="Mauro-Herrera M."/>
            <person name="Wang L."/>
            <person name="Li P."/>
            <person name="Sharma M."/>
            <person name="Sharma R."/>
            <person name="Ronald P.C."/>
            <person name="Panaud O."/>
            <person name="Kellogg E.A."/>
            <person name="Brutnell T.P."/>
            <person name="Doust A.N."/>
            <person name="Tuskan G.A."/>
            <person name="Rokhsar D."/>
            <person name="Devos K.M."/>
        </authorList>
    </citation>
    <scope>NUCLEOTIDE SEQUENCE [LARGE SCALE GENOMIC DNA]</scope>
    <source>
        <strain evidence="13">cv. Yugu1</strain>
        <strain evidence="11">Yugu1</strain>
    </source>
</reference>
<dbReference type="Pfam" id="PF23598">
    <property type="entry name" value="LRR_14"/>
    <property type="match status" value="2"/>
</dbReference>
<dbReference type="InterPro" id="IPR038005">
    <property type="entry name" value="RX-like_CC"/>
</dbReference>
<evidence type="ECO:0000259" key="7">
    <source>
        <dbReference type="Pfam" id="PF00931"/>
    </source>
</evidence>
<comment type="similarity">
    <text evidence="1">Belongs to the disease resistance NB-LRR family.</text>
</comment>
<evidence type="ECO:0000259" key="10">
    <source>
        <dbReference type="Pfam" id="PF23598"/>
    </source>
</evidence>
<evidence type="ECO:0000256" key="4">
    <source>
        <dbReference type="ARBA" id="ARBA00022741"/>
    </source>
</evidence>
<dbReference type="PANTHER" id="PTHR23155">
    <property type="entry name" value="DISEASE RESISTANCE PROTEIN RP"/>
    <property type="match status" value="1"/>
</dbReference>
<evidence type="ECO:0000259" key="8">
    <source>
        <dbReference type="Pfam" id="PF18052"/>
    </source>
</evidence>
<dbReference type="PANTHER" id="PTHR23155:SF1028">
    <property type="entry name" value="OS08G0174800 PROTEIN"/>
    <property type="match status" value="1"/>
</dbReference>
<dbReference type="GO" id="GO:0042742">
    <property type="term" value="P:defense response to bacterium"/>
    <property type="evidence" value="ECO:0007669"/>
    <property type="project" value="UniProtKB-ARBA"/>
</dbReference>
<keyword evidence="2" id="KW-0433">Leucine-rich repeat</keyword>
<dbReference type="InterPro" id="IPR032675">
    <property type="entry name" value="LRR_dom_sf"/>
</dbReference>
<dbReference type="InterPro" id="IPR027417">
    <property type="entry name" value="P-loop_NTPase"/>
</dbReference>
<dbReference type="GO" id="GO:0043531">
    <property type="term" value="F:ADP binding"/>
    <property type="evidence" value="ECO:0007669"/>
    <property type="project" value="InterPro"/>
</dbReference>
<dbReference type="InterPro" id="IPR036388">
    <property type="entry name" value="WH-like_DNA-bd_sf"/>
</dbReference>
<keyword evidence="13" id="KW-1185">Reference proteome</keyword>
<dbReference type="OrthoDB" id="694921at2759"/>
<proteinExistence type="inferred from homology"/>
<evidence type="ECO:0000256" key="6">
    <source>
        <dbReference type="ARBA" id="ARBA00023054"/>
    </source>
</evidence>
<dbReference type="FunFam" id="1.10.10.10:FF:000322">
    <property type="entry name" value="Probable disease resistance protein At1g63360"/>
    <property type="match status" value="1"/>
</dbReference>
<organism evidence="12 13">
    <name type="scientific">Setaria italica</name>
    <name type="common">Foxtail millet</name>
    <name type="synonym">Panicum italicum</name>
    <dbReference type="NCBI Taxonomy" id="4555"/>
    <lineage>
        <taxon>Eukaryota</taxon>
        <taxon>Viridiplantae</taxon>
        <taxon>Streptophyta</taxon>
        <taxon>Embryophyta</taxon>
        <taxon>Tracheophyta</taxon>
        <taxon>Spermatophyta</taxon>
        <taxon>Magnoliopsida</taxon>
        <taxon>Liliopsida</taxon>
        <taxon>Poales</taxon>
        <taxon>Poaceae</taxon>
        <taxon>PACMAD clade</taxon>
        <taxon>Panicoideae</taxon>
        <taxon>Panicodae</taxon>
        <taxon>Paniceae</taxon>
        <taxon>Cenchrinae</taxon>
        <taxon>Setaria</taxon>
    </lineage>
</organism>
<dbReference type="Pfam" id="PF23559">
    <property type="entry name" value="WHD_DRP"/>
    <property type="match status" value="1"/>
</dbReference>
<dbReference type="InterPro" id="IPR044974">
    <property type="entry name" value="Disease_R_plants"/>
</dbReference>
<dbReference type="Gene3D" id="1.10.10.10">
    <property type="entry name" value="Winged helix-like DNA-binding domain superfamily/Winged helix DNA-binding domain"/>
    <property type="match status" value="1"/>
</dbReference>
<keyword evidence="6" id="KW-0175">Coiled coil</keyword>
<dbReference type="Pfam" id="PF18052">
    <property type="entry name" value="Rx_N"/>
    <property type="match status" value="1"/>
</dbReference>
<keyword evidence="3" id="KW-0677">Repeat</keyword>
<dbReference type="Gene3D" id="3.40.50.300">
    <property type="entry name" value="P-loop containing nucleotide triphosphate hydrolases"/>
    <property type="match status" value="1"/>
</dbReference>
<feature type="domain" description="Disease resistance R13L4/SHOC-2-like LRR" evidence="10">
    <location>
        <begin position="551"/>
        <end position="610"/>
    </location>
</feature>
<keyword evidence="4" id="KW-0547">Nucleotide-binding</keyword>
<dbReference type="HOGENOM" id="CLU_000837_25_0_1"/>
<protein>
    <recommendedName>
        <fullName evidence="14">AAA+ ATPase domain-containing protein</fullName>
    </recommendedName>
</protein>
<dbReference type="Pfam" id="PF00931">
    <property type="entry name" value="NB-ARC"/>
    <property type="match status" value="1"/>
</dbReference>
<dbReference type="Gene3D" id="1.10.8.430">
    <property type="entry name" value="Helical domain of apoptotic protease-activating factors"/>
    <property type="match status" value="1"/>
</dbReference>
<dbReference type="SUPFAM" id="SSF52540">
    <property type="entry name" value="P-loop containing nucleoside triphosphate hydrolases"/>
    <property type="match status" value="1"/>
</dbReference>
<feature type="domain" description="Disease resistance N-terminal" evidence="8">
    <location>
        <begin position="12"/>
        <end position="98"/>
    </location>
</feature>
<evidence type="ECO:0000313" key="13">
    <source>
        <dbReference type="Proteomes" id="UP000004995"/>
    </source>
</evidence>
<dbReference type="Gene3D" id="1.20.5.4130">
    <property type="match status" value="1"/>
</dbReference>
<evidence type="ECO:0000256" key="5">
    <source>
        <dbReference type="ARBA" id="ARBA00022821"/>
    </source>
</evidence>
<dbReference type="EnsemblPlants" id="KQL23219">
    <property type="protein sequence ID" value="KQL23219"/>
    <property type="gene ID" value="SETIT_033409mg"/>
</dbReference>
<accession>K4A3F6</accession>
<name>K4A3F6_SETIT</name>
<dbReference type="InterPro" id="IPR042197">
    <property type="entry name" value="Apaf_helical"/>
</dbReference>
<dbReference type="Gene3D" id="3.80.10.10">
    <property type="entry name" value="Ribonuclease Inhibitor"/>
    <property type="match status" value="1"/>
</dbReference>
<dbReference type="EMBL" id="AGNK02000809">
    <property type="status" value="NOT_ANNOTATED_CDS"/>
    <property type="molecule type" value="Genomic_DNA"/>
</dbReference>
<feature type="domain" description="Disease resistance R13L4/SHOC-2-like LRR" evidence="10">
    <location>
        <begin position="682"/>
        <end position="757"/>
    </location>
</feature>
<dbReference type="GO" id="GO:0009626">
    <property type="term" value="P:plant-type hypersensitive response"/>
    <property type="evidence" value="ECO:0007669"/>
    <property type="project" value="UniProtKB-ARBA"/>
</dbReference>
<evidence type="ECO:0000313" key="11">
    <source>
        <dbReference type="EMBL" id="RCV10326.1"/>
    </source>
</evidence>
<gene>
    <name evidence="11" type="ORF">SETIT_2G103400v2</name>
</gene>
<reference evidence="12" key="3">
    <citation type="submission" date="2018-08" db="UniProtKB">
        <authorList>
            <consortium name="EnsemblPlants"/>
        </authorList>
    </citation>
    <scope>IDENTIFICATION</scope>
    <source>
        <strain evidence="12">Yugu1</strain>
    </source>
</reference>
<dbReference type="GO" id="GO:0002758">
    <property type="term" value="P:innate immune response-activating signaling pathway"/>
    <property type="evidence" value="ECO:0007669"/>
    <property type="project" value="UniProtKB-ARBA"/>
</dbReference>
<dbReference type="InterPro" id="IPR041118">
    <property type="entry name" value="Rx_N"/>
</dbReference>
<dbReference type="SUPFAM" id="SSF52058">
    <property type="entry name" value="L domain-like"/>
    <property type="match status" value="1"/>
</dbReference>